<sequence>IVTFAAMAPRFIIPPIAGYLADRFNRKHVLATVYWLNTGTTVLLAGLAFANVLELWHLMVLSVLNGSARTFQMTSTAALVPNLVPRDRLLNAVSLNTATQQGSRLFGPGLIAPMLIFYGPDAAFMLSAGFYALGLIMVTRIQTHSTGDVRAGTSVLASLGSAAMVVYQNPKLRVLFIIVAMHCSMTMSFESMLPIFSRDVLGSGSVGVSYLMMSVGAGGLASALLIAG</sequence>
<feature type="non-terminal residue" evidence="8">
    <location>
        <position position="1"/>
    </location>
</feature>
<dbReference type="SUPFAM" id="SSF103473">
    <property type="entry name" value="MFS general substrate transporter"/>
    <property type="match status" value="1"/>
</dbReference>
<dbReference type="PROSITE" id="PS50850">
    <property type="entry name" value="MFS"/>
    <property type="match status" value="1"/>
</dbReference>
<feature type="transmembrane region" description="Helical" evidence="6">
    <location>
        <begin position="174"/>
        <end position="196"/>
    </location>
</feature>
<dbReference type="PANTHER" id="PTHR23513">
    <property type="entry name" value="INTEGRAL MEMBRANE EFFLUX PROTEIN-RELATED"/>
    <property type="match status" value="1"/>
</dbReference>
<gene>
    <name evidence="8" type="ORF">METZ01_LOCUS516379</name>
</gene>
<dbReference type="EMBL" id="UINC01231118">
    <property type="protein sequence ID" value="SVE63525.1"/>
    <property type="molecule type" value="Genomic_DNA"/>
</dbReference>
<dbReference type="Gene3D" id="1.20.1250.20">
    <property type="entry name" value="MFS general substrate transporter like domains"/>
    <property type="match status" value="1"/>
</dbReference>
<keyword evidence="3 6" id="KW-0812">Transmembrane</keyword>
<protein>
    <recommendedName>
        <fullName evidence="7">Major facilitator superfamily (MFS) profile domain-containing protein</fullName>
    </recommendedName>
</protein>
<evidence type="ECO:0000256" key="5">
    <source>
        <dbReference type="ARBA" id="ARBA00023136"/>
    </source>
</evidence>
<dbReference type="InterPro" id="IPR011701">
    <property type="entry name" value="MFS"/>
</dbReference>
<name>A0A383F568_9ZZZZ</name>
<dbReference type="PANTHER" id="PTHR23513:SF6">
    <property type="entry name" value="MAJOR FACILITATOR SUPERFAMILY ASSOCIATED DOMAIN-CONTAINING PROTEIN"/>
    <property type="match status" value="1"/>
</dbReference>
<feature type="transmembrane region" description="Helical" evidence="6">
    <location>
        <begin position="115"/>
        <end position="137"/>
    </location>
</feature>
<evidence type="ECO:0000256" key="1">
    <source>
        <dbReference type="ARBA" id="ARBA00004651"/>
    </source>
</evidence>
<proteinExistence type="predicted"/>
<evidence type="ECO:0000259" key="7">
    <source>
        <dbReference type="PROSITE" id="PS50850"/>
    </source>
</evidence>
<feature type="domain" description="Major facilitator superfamily (MFS) profile" evidence="7">
    <location>
        <begin position="1"/>
        <end position="228"/>
    </location>
</feature>
<dbReference type="GO" id="GO:0022857">
    <property type="term" value="F:transmembrane transporter activity"/>
    <property type="evidence" value="ECO:0007669"/>
    <property type="project" value="InterPro"/>
</dbReference>
<feature type="non-terminal residue" evidence="8">
    <location>
        <position position="228"/>
    </location>
</feature>
<accession>A0A383F568</accession>
<feature type="transmembrane region" description="Helical" evidence="6">
    <location>
        <begin position="208"/>
        <end position="227"/>
    </location>
</feature>
<keyword evidence="4 6" id="KW-1133">Transmembrane helix</keyword>
<dbReference type="GO" id="GO:0005886">
    <property type="term" value="C:plasma membrane"/>
    <property type="evidence" value="ECO:0007669"/>
    <property type="project" value="UniProtKB-SubCell"/>
</dbReference>
<dbReference type="InterPro" id="IPR036259">
    <property type="entry name" value="MFS_trans_sf"/>
</dbReference>
<evidence type="ECO:0000256" key="3">
    <source>
        <dbReference type="ARBA" id="ARBA00022692"/>
    </source>
</evidence>
<dbReference type="AlphaFoldDB" id="A0A383F568"/>
<dbReference type="CDD" id="cd06173">
    <property type="entry name" value="MFS_MefA_like"/>
    <property type="match status" value="1"/>
</dbReference>
<feature type="transmembrane region" description="Helical" evidence="6">
    <location>
        <begin position="33"/>
        <end position="53"/>
    </location>
</feature>
<evidence type="ECO:0000313" key="8">
    <source>
        <dbReference type="EMBL" id="SVE63525.1"/>
    </source>
</evidence>
<evidence type="ECO:0000256" key="4">
    <source>
        <dbReference type="ARBA" id="ARBA00022989"/>
    </source>
</evidence>
<dbReference type="Pfam" id="PF07690">
    <property type="entry name" value="MFS_1"/>
    <property type="match status" value="1"/>
</dbReference>
<evidence type="ECO:0000256" key="2">
    <source>
        <dbReference type="ARBA" id="ARBA00022475"/>
    </source>
</evidence>
<organism evidence="8">
    <name type="scientific">marine metagenome</name>
    <dbReference type="NCBI Taxonomy" id="408172"/>
    <lineage>
        <taxon>unclassified sequences</taxon>
        <taxon>metagenomes</taxon>
        <taxon>ecological metagenomes</taxon>
    </lineage>
</organism>
<dbReference type="InterPro" id="IPR020846">
    <property type="entry name" value="MFS_dom"/>
</dbReference>
<keyword evidence="2" id="KW-1003">Cell membrane</keyword>
<evidence type="ECO:0000256" key="6">
    <source>
        <dbReference type="SAM" id="Phobius"/>
    </source>
</evidence>
<reference evidence="8" key="1">
    <citation type="submission" date="2018-05" db="EMBL/GenBank/DDBJ databases">
        <authorList>
            <person name="Lanie J.A."/>
            <person name="Ng W.-L."/>
            <person name="Kazmierczak K.M."/>
            <person name="Andrzejewski T.M."/>
            <person name="Davidsen T.M."/>
            <person name="Wayne K.J."/>
            <person name="Tettelin H."/>
            <person name="Glass J.I."/>
            <person name="Rusch D."/>
            <person name="Podicherti R."/>
            <person name="Tsui H.-C.T."/>
            <person name="Winkler M.E."/>
        </authorList>
    </citation>
    <scope>NUCLEOTIDE SEQUENCE</scope>
</reference>
<keyword evidence="5 6" id="KW-0472">Membrane</keyword>
<comment type="subcellular location">
    <subcellularLocation>
        <location evidence="1">Cell membrane</location>
        <topology evidence="1">Multi-pass membrane protein</topology>
    </subcellularLocation>
</comment>